<dbReference type="AlphaFoldDB" id="A0A0J6FJU9"/>
<name>A0A0J6FJU9_COCPO</name>
<accession>A0A0J6FJU9</accession>
<feature type="region of interest" description="Disordered" evidence="1">
    <location>
        <begin position="1"/>
        <end position="56"/>
    </location>
</feature>
<evidence type="ECO:0000256" key="1">
    <source>
        <dbReference type="SAM" id="MobiDB-lite"/>
    </source>
</evidence>
<feature type="compositionally biased region" description="Polar residues" evidence="1">
    <location>
        <begin position="38"/>
        <end position="52"/>
    </location>
</feature>
<dbReference type="Proteomes" id="UP000054567">
    <property type="component" value="Unassembled WGS sequence"/>
</dbReference>
<sequence length="134" mass="14402">MDVLRRDGDGEELSRSTCGYQRPPPKLKSTARDPPKQASHSGMTTSLTTLRGSTHPKLAKSQFGESLWAESGVWTACPPAERLLVLLPAHIFIGSTGYGVRRQTNDAEENGLSTINPSLPATSGNPGPAVYRRS</sequence>
<reference evidence="2 3" key="1">
    <citation type="submission" date="2007-06" db="EMBL/GenBank/DDBJ databases">
        <title>The Genome Sequence of Coccidioides posadasii RMSCC_3488.</title>
        <authorList>
            <consortium name="Coccidioides Genome Resources Consortium"/>
            <consortium name="The Broad Institute Genome Sequencing Platform"/>
            <person name="Henn M.R."/>
            <person name="Sykes S."/>
            <person name="Young S."/>
            <person name="Jaffe D."/>
            <person name="Berlin A."/>
            <person name="Alvarez P."/>
            <person name="Butler J."/>
            <person name="Gnerre S."/>
            <person name="Grabherr M."/>
            <person name="Mauceli E."/>
            <person name="Brockman W."/>
            <person name="Kodira C."/>
            <person name="Alvarado L."/>
            <person name="Zeng Q."/>
            <person name="Crawford M."/>
            <person name="Antoine C."/>
            <person name="Devon K."/>
            <person name="Galgiani J."/>
            <person name="Orsborn K."/>
            <person name="Lewis M.L."/>
            <person name="Nusbaum C."/>
            <person name="Galagan J."/>
            <person name="Birren B."/>
        </authorList>
    </citation>
    <scope>NUCLEOTIDE SEQUENCE [LARGE SCALE GENOMIC DNA]</scope>
    <source>
        <strain evidence="2 3">RMSCC 3488</strain>
    </source>
</reference>
<proteinExistence type="predicted"/>
<organism evidence="2 3">
    <name type="scientific">Coccidioides posadasii RMSCC 3488</name>
    <dbReference type="NCBI Taxonomy" id="454284"/>
    <lineage>
        <taxon>Eukaryota</taxon>
        <taxon>Fungi</taxon>
        <taxon>Dikarya</taxon>
        <taxon>Ascomycota</taxon>
        <taxon>Pezizomycotina</taxon>
        <taxon>Eurotiomycetes</taxon>
        <taxon>Eurotiomycetidae</taxon>
        <taxon>Onygenales</taxon>
        <taxon>Onygenaceae</taxon>
        <taxon>Coccidioides</taxon>
    </lineage>
</organism>
<dbReference type="EMBL" id="DS268111">
    <property type="protein sequence ID" value="KMM69665.1"/>
    <property type="molecule type" value="Genomic_DNA"/>
</dbReference>
<evidence type="ECO:0000313" key="3">
    <source>
        <dbReference type="Proteomes" id="UP000054567"/>
    </source>
</evidence>
<reference evidence="3" key="3">
    <citation type="journal article" date="2010" name="Genome Res.">
        <title>Population genomic sequencing of Coccidioides fungi reveals recent hybridization and transposon control.</title>
        <authorList>
            <person name="Neafsey D.E."/>
            <person name="Barker B.M."/>
            <person name="Sharpton T.J."/>
            <person name="Stajich J.E."/>
            <person name="Park D.J."/>
            <person name="Whiston E."/>
            <person name="Hung C.-Y."/>
            <person name="McMahan C."/>
            <person name="White J."/>
            <person name="Sykes S."/>
            <person name="Heiman D."/>
            <person name="Young S."/>
            <person name="Zeng Q."/>
            <person name="Abouelleil A."/>
            <person name="Aftuck L."/>
            <person name="Bessette D."/>
            <person name="Brown A."/>
            <person name="FitzGerald M."/>
            <person name="Lui A."/>
            <person name="Macdonald J.P."/>
            <person name="Priest M."/>
            <person name="Orbach M.J."/>
            <person name="Galgiani J.N."/>
            <person name="Kirkland T.N."/>
            <person name="Cole G.T."/>
            <person name="Birren B.W."/>
            <person name="Henn M.R."/>
            <person name="Taylor J.W."/>
            <person name="Rounsley S.D."/>
        </authorList>
    </citation>
    <scope>NUCLEOTIDE SEQUENCE [LARGE SCALE GENOMIC DNA]</scope>
    <source>
        <strain evidence="3">RMSCC 3488</strain>
    </source>
</reference>
<reference evidence="3" key="2">
    <citation type="journal article" date="2009" name="Genome Res.">
        <title>Comparative genomic analyses of the human fungal pathogens Coccidioides and their relatives.</title>
        <authorList>
            <person name="Sharpton T.J."/>
            <person name="Stajich J.E."/>
            <person name="Rounsley S.D."/>
            <person name="Gardner M.J."/>
            <person name="Wortman J.R."/>
            <person name="Jordar V.S."/>
            <person name="Maiti R."/>
            <person name="Kodira C.D."/>
            <person name="Neafsey D.E."/>
            <person name="Zeng Q."/>
            <person name="Hung C.-Y."/>
            <person name="McMahan C."/>
            <person name="Muszewska A."/>
            <person name="Grynberg M."/>
            <person name="Mandel M.A."/>
            <person name="Kellner E.M."/>
            <person name="Barker B.M."/>
            <person name="Galgiani J.N."/>
            <person name="Orbach M.J."/>
            <person name="Kirkland T.N."/>
            <person name="Cole G.T."/>
            <person name="Henn M.R."/>
            <person name="Birren B.W."/>
            <person name="Taylor J.W."/>
        </authorList>
    </citation>
    <scope>NUCLEOTIDE SEQUENCE [LARGE SCALE GENOMIC DNA]</scope>
    <source>
        <strain evidence="3">RMSCC 3488</strain>
    </source>
</reference>
<protein>
    <submittedName>
        <fullName evidence="2">Uncharacterized protein</fullName>
    </submittedName>
</protein>
<gene>
    <name evidence="2" type="ORF">CPAG_05980</name>
</gene>
<feature type="compositionally biased region" description="Polar residues" evidence="1">
    <location>
        <begin position="111"/>
        <end position="125"/>
    </location>
</feature>
<evidence type="ECO:0000313" key="2">
    <source>
        <dbReference type="EMBL" id="KMM69665.1"/>
    </source>
</evidence>
<feature type="compositionally biased region" description="Basic and acidic residues" evidence="1">
    <location>
        <begin position="1"/>
        <end position="14"/>
    </location>
</feature>
<feature type="region of interest" description="Disordered" evidence="1">
    <location>
        <begin position="104"/>
        <end position="134"/>
    </location>
</feature>
<dbReference type="VEuPathDB" id="FungiDB:CPAG_05980"/>